<feature type="active site" evidence="1">
    <location>
        <position position="179"/>
    </location>
</feature>
<proteinExistence type="predicted"/>
<dbReference type="InterPro" id="IPR023346">
    <property type="entry name" value="Lysozyme-like_dom_sf"/>
</dbReference>
<dbReference type="GO" id="GO:0009253">
    <property type="term" value="P:peptidoglycan catabolic process"/>
    <property type="evidence" value="ECO:0007669"/>
    <property type="project" value="TreeGrafter"/>
</dbReference>
<dbReference type="CDD" id="cd13399">
    <property type="entry name" value="Slt35-like"/>
    <property type="match status" value="1"/>
</dbReference>
<evidence type="ECO:0000256" key="2">
    <source>
        <dbReference type="SAM" id="MobiDB-lite"/>
    </source>
</evidence>
<gene>
    <name evidence="4" type="primary">mltB</name>
    <name evidence="4" type="ORF">DD235_08420</name>
</gene>
<reference evidence="5" key="1">
    <citation type="submission" date="2018-05" db="EMBL/GenBank/DDBJ databases">
        <authorList>
            <person name="Li Y."/>
        </authorList>
    </citation>
    <scope>NUCLEOTIDE SEQUENCE [LARGE SCALE GENOMIC DNA]</scope>
    <source>
        <strain evidence="5">3d-2-2</strain>
    </source>
</reference>
<name>A0A2V1K262_9BURK</name>
<dbReference type="PANTHER" id="PTHR30163:SF9">
    <property type="entry name" value="MEMBRANE-BOUND LYTIC MUREIN TRANSGLYCOSYLASE B"/>
    <property type="match status" value="1"/>
</dbReference>
<dbReference type="AlphaFoldDB" id="A0A2V1K262"/>
<keyword evidence="5" id="KW-1185">Reference proteome</keyword>
<dbReference type="GO" id="GO:0008933">
    <property type="term" value="F:peptidoglycan lytic transglycosylase activity"/>
    <property type="evidence" value="ECO:0007669"/>
    <property type="project" value="TreeGrafter"/>
</dbReference>
<dbReference type="NCBIfam" id="TIGR02282">
    <property type="entry name" value="MltB"/>
    <property type="match status" value="1"/>
</dbReference>
<dbReference type="PANTHER" id="PTHR30163">
    <property type="entry name" value="MEMBRANE-BOUND LYTIC MUREIN TRANSGLYCOSYLASE B"/>
    <property type="match status" value="1"/>
</dbReference>
<evidence type="ECO:0000313" key="4">
    <source>
        <dbReference type="EMBL" id="PWF23325.1"/>
    </source>
</evidence>
<protein>
    <submittedName>
        <fullName evidence="4">Lytic murein transglycosylase B</fullName>
    </submittedName>
</protein>
<dbReference type="Proteomes" id="UP000245212">
    <property type="component" value="Unassembled WGS sequence"/>
</dbReference>
<feature type="compositionally biased region" description="Polar residues" evidence="2">
    <location>
        <begin position="39"/>
        <end position="70"/>
    </location>
</feature>
<dbReference type="Pfam" id="PF13406">
    <property type="entry name" value="SLT_2"/>
    <property type="match status" value="1"/>
</dbReference>
<organism evidence="4 5">
    <name type="scientific">Corticimicrobacter populi</name>
    <dbReference type="NCBI Taxonomy" id="2175229"/>
    <lineage>
        <taxon>Bacteria</taxon>
        <taxon>Pseudomonadati</taxon>
        <taxon>Pseudomonadota</taxon>
        <taxon>Betaproteobacteria</taxon>
        <taxon>Burkholderiales</taxon>
        <taxon>Alcaligenaceae</taxon>
        <taxon>Corticimicrobacter</taxon>
    </lineage>
</organism>
<feature type="region of interest" description="Disordered" evidence="2">
    <location>
        <begin position="1"/>
        <end position="73"/>
    </location>
</feature>
<comment type="caution">
    <text evidence="4">The sequence shown here is derived from an EMBL/GenBank/DDBJ whole genome shotgun (WGS) entry which is preliminary data.</text>
</comment>
<feature type="compositionally biased region" description="Low complexity" evidence="2">
    <location>
        <begin position="23"/>
        <end position="38"/>
    </location>
</feature>
<evidence type="ECO:0000256" key="1">
    <source>
        <dbReference type="PIRSR" id="PIRSR611757-1"/>
    </source>
</evidence>
<dbReference type="SUPFAM" id="SSF53955">
    <property type="entry name" value="Lysozyme-like"/>
    <property type="match status" value="1"/>
</dbReference>
<evidence type="ECO:0000259" key="3">
    <source>
        <dbReference type="Pfam" id="PF13406"/>
    </source>
</evidence>
<dbReference type="Gene3D" id="1.10.530.10">
    <property type="match status" value="1"/>
</dbReference>
<dbReference type="InterPro" id="IPR043426">
    <property type="entry name" value="MltB-like"/>
</dbReference>
<sequence length="388" mass="42251">MALSACAASNPGAPSLSTTIDGSAPAAQAQQETPASTADTPTSRSPASQAATSPTQARTTEATPSQTRSIETALPVDADLPAFIDGLSRQYDLDPARLGNILTQARNHPGIARAILPAAAMPPAQRTPRSWSRYRDRFVEPIRIRHGLSFWQQHADILQRASQQYGVPENIIVAIIGVETLYGRHTGNYRTLDALYTLGFHYPDPARPDRQQMFRDNLADFLVWTLKEDNIDPLQVRGSYAGAIGLPQFMPSSLRRYAVDGDGDGHIDLLGNPADAIMSVANFLVKHGWQPGLPVFAPAKLPDQPHLLVDGGLTPTLDWSRLKQAGAAAEQANWQQHPLGIIDLKDEVLEHTSYRVATPNFFALTQYNRSYFYATAVADLAAALQDAR</sequence>
<dbReference type="EMBL" id="QETA01000003">
    <property type="protein sequence ID" value="PWF23325.1"/>
    <property type="molecule type" value="Genomic_DNA"/>
</dbReference>
<evidence type="ECO:0000313" key="5">
    <source>
        <dbReference type="Proteomes" id="UP000245212"/>
    </source>
</evidence>
<feature type="domain" description="Transglycosylase SLT" evidence="3">
    <location>
        <begin position="85"/>
        <end position="381"/>
    </location>
</feature>
<dbReference type="InterPro" id="IPR011757">
    <property type="entry name" value="Lytic_transglycosylase_MltB"/>
</dbReference>
<accession>A0A2V1K262</accession>
<dbReference type="InterPro" id="IPR031304">
    <property type="entry name" value="SLT_2"/>
</dbReference>
<dbReference type="Gene3D" id="1.10.8.350">
    <property type="entry name" value="Bacterial muramidase"/>
    <property type="match status" value="1"/>
</dbReference>